<keyword evidence="5" id="KW-1185">Reference proteome</keyword>
<evidence type="ECO:0000259" key="3">
    <source>
        <dbReference type="Pfam" id="PF05368"/>
    </source>
</evidence>
<evidence type="ECO:0000256" key="1">
    <source>
        <dbReference type="ARBA" id="ARBA00006328"/>
    </source>
</evidence>
<organism evidence="4 5">
    <name type="scientific">Aureobasidium subglaciale (strain EXF-2481)</name>
    <name type="common">Aureobasidium pullulans var. subglaciale</name>
    <dbReference type="NCBI Taxonomy" id="1043005"/>
    <lineage>
        <taxon>Eukaryota</taxon>
        <taxon>Fungi</taxon>
        <taxon>Dikarya</taxon>
        <taxon>Ascomycota</taxon>
        <taxon>Pezizomycotina</taxon>
        <taxon>Dothideomycetes</taxon>
        <taxon>Dothideomycetidae</taxon>
        <taxon>Dothideales</taxon>
        <taxon>Saccotheciaceae</taxon>
        <taxon>Aureobasidium</taxon>
    </lineage>
</organism>
<dbReference type="Proteomes" id="UP000030641">
    <property type="component" value="Unassembled WGS sequence"/>
</dbReference>
<dbReference type="GO" id="GO:0005634">
    <property type="term" value="C:nucleus"/>
    <property type="evidence" value="ECO:0007669"/>
    <property type="project" value="TreeGrafter"/>
</dbReference>
<dbReference type="HOGENOM" id="CLU_076691_0_0_1"/>
<evidence type="ECO:0000256" key="2">
    <source>
        <dbReference type="ARBA" id="ARBA00022857"/>
    </source>
</evidence>
<evidence type="ECO:0000313" key="5">
    <source>
        <dbReference type="Proteomes" id="UP000030641"/>
    </source>
</evidence>
<dbReference type="InterPro" id="IPR036291">
    <property type="entry name" value="NAD(P)-bd_dom_sf"/>
</dbReference>
<dbReference type="GeneID" id="25372290"/>
<proteinExistence type="inferred from homology"/>
<protein>
    <recommendedName>
        <fullName evidence="3">NmrA-like domain-containing protein</fullName>
    </recommendedName>
</protein>
<dbReference type="Gene3D" id="3.40.50.720">
    <property type="entry name" value="NAD(P)-binding Rossmann-like Domain"/>
    <property type="match status" value="1"/>
</dbReference>
<dbReference type="AlphaFoldDB" id="A0A074Y915"/>
<dbReference type="RefSeq" id="XP_013339175.1">
    <property type="nucleotide sequence ID" value="XM_013483721.1"/>
</dbReference>
<dbReference type="SUPFAM" id="SSF51735">
    <property type="entry name" value="NAD(P)-binding Rossmann-fold domains"/>
    <property type="match status" value="1"/>
</dbReference>
<name>A0A074Y915_AURSE</name>
<feature type="domain" description="NmrA-like" evidence="3">
    <location>
        <begin position="3"/>
        <end position="257"/>
    </location>
</feature>
<dbReference type="InterPro" id="IPR008030">
    <property type="entry name" value="NmrA-like"/>
</dbReference>
<dbReference type="OrthoDB" id="413314at2759"/>
<dbReference type="InParanoid" id="A0A074Y915"/>
<dbReference type="PANTHER" id="PTHR42748">
    <property type="entry name" value="NITROGEN METABOLITE REPRESSION PROTEIN NMRA FAMILY MEMBER"/>
    <property type="match status" value="1"/>
</dbReference>
<dbReference type="STRING" id="1043005.A0A074Y915"/>
<keyword evidence="2" id="KW-0521">NADP</keyword>
<reference evidence="4 5" key="1">
    <citation type="journal article" date="2014" name="BMC Genomics">
        <title>Genome sequencing of four Aureobasidium pullulans varieties: biotechnological potential, stress tolerance, and description of new species.</title>
        <authorList>
            <person name="Gostin Ar C."/>
            <person name="Ohm R.A."/>
            <person name="Kogej T."/>
            <person name="Sonjak S."/>
            <person name="Turk M."/>
            <person name="Zajc J."/>
            <person name="Zalar P."/>
            <person name="Grube M."/>
            <person name="Sun H."/>
            <person name="Han J."/>
            <person name="Sharma A."/>
            <person name="Chiniquy J."/>
            <person name="Ngan C.Y."/>
            <person name="Lipzen A."/>
            <person name="Barry K."/>
            <person name="Grigoriev I.V."/>
            <person name="Gunde-Cimerman N."/>
        </authorList>
    </citation>
    <scope>NUCLEOTIDE SEQUENCE [LARGE SCALE GENOMIC DNA]</scope>
    <source>
        <strain evidence="4 5">EXF-2481</strain>
    </source>
</reference>
<dbReference type="Pfam" id="PF05368">
    <property type="entry name" value="NmrA"/>
    <property type="match status" value="1"/>
</dbReference>
<evidence type="ECO:0000313" key="4">
    <source>
        <dbReference type="EMBL" id="KEQ90662.1"/>
    </source>
</evidence>
<dbReference type="InterPro" id="IPR051164">
    <property type="entry name" value="NmrA-like_oxidored"/>
</dbReference>
<accession>A0A074Y915</accession>
<dbReference type="PANTHER" id="PTHR42748:SF31">
    <property type="entry name" value="NMRA-LIKE DOMAIN-CONTAINING PROTEIN-RELATED"/>
    <property type="match status" value="1"/>
</dbReference>
<sequence>MAPTILIVGATGNTGKKVAETLPSLIKNTNSLADHRILCLTRSSSSEAAKKLAEFPGVELAEQNWVEIDAAWLQEHNVERIFIASHNEPNQFAEESQFYVNCLLANVKYVVRISTTGVNVKPDFLAYYPRQHWAIEQLLGSQEFTNLAWTSLQPNGFLPMFLWSAADFIKNYRKTGEQGSLGMMVDSDTPTALIDSDDVGRVAAHLLAQQDVTPHNNKKYILNGPEDITGNDIVQLVEEHIGTKVEKDKVAFKDVSGIDYMASESNQSKNIILSIKNAPTTMWAGKCKAETTSKEILDLYAPKRTAAEVLKELVQE</sequence>
<comment type="similarity">
    <text evidence="1">Belongs to the NmrA-type oxidoreductase family.</text>
</comment>
<dbReference type="OMA" id="TEITSDW"/>
<gene>
    <name evidence="4" type="ORF">AUEXF2481DRAFT_92769</name>
</gene>
<dbReference type="EMBL" id="KL584787">
    <property type="protein sequence ID" value="KEQ90662.1"/>
    <property type="molecule type" value="Genomic_DNA"/>
</dbReference>